<sequence length="169" mass="19773">MMMMMMMIKILIITMLLLTLSSSSSIMNGNSPVVHFLGGIGNIHKLYHSNNHTIKDLYRLHLKFHQFMADGLLSSTTPKPAVKNDENMAKFWLNYQNFIFYPTHHHHHHHGKIPEVSIPDDSWWWWPSLNETIHCEDEPTITPATTTTTSTTRKPFLIPNYYFYDNDEK</sequence>
<dbReference type="AlphaFoldDB" id="A0A6P6YC50"/>
<organism evidence="2 3">
    <name type="scientific">Dermatophagoides pteronyssinus</name>
    <name type="common">European house dust mite</name>
    <dbReference type="NCBI Taxonomy" id="6956"/>
    <lineage>
        <taxon>Eukaryota</taxon>
        <taxon>Metazoa</taxon>
        <taxon>Ecdysozoa</taxon>
        <taxon>Arthropoda</taxon>
        <taxon>Chelicerata</taxon>
        <taxon>Arachnida</taxon>
        <taxon>Acari</taxon>
        <taxon>Acariformes</taxon>
        <taxon>Sarcoptiformes</taxon>
        <taxon>Astigmata</taxon>
        <taxon>Psoroptidia</taxon>
        <taxon>Analgoidea</taxon>
        <taxon>Pyroglyphidae</taxon>
        <taxon>Dermatophagoidinae</taxon>
        <taxon>Dermatophagoides</taxon>
    </lineage>
</organism>
<evidence type="ECO:0000256" key="1">
    <source>
        <dbReference type="SAM" id="SignalP"/>
    </source>
</evidence>
<evidence type="ECO:0000313" key="2">
    <source>
        <dbReference type="Proteomes" id="UP000515146"/>
    </source>
</evidence>
<feature type="signal peptide" evidence="1">
    <location>
        <begin position="1"/>
        <end position="23"/>
    </location>
</feature>
<reference evidence="3" key="1">
    <citation type="submission" date="2025-08" db="UniProtKB">
        <authorList>
            <consortium name="RefSeq"/>
        </authorList>
    </citation>
    <scope>IDENTIFICATION</scope>
    <source>
        <strain evidence="3">Airmid</strain>
    </source>
</reference>
<accession>A0A6P6YC50</accession>
<dbReference type="InParanoid" id="A0A6P6YC50"/>
<evidence type="ECO:0000313" key="3">
    <source>
        <dbReference type="RefSeq" id="XP_027203008.1"/>
    </source>
</evidence>
<keyword evidence="2" id="KW-1185">Reference proteome</keyword>
<dbReference type="RefSeq" id="XP_027203008.1">
    <property type="nucleotide sequence ID" value="XM_027347207.1"/>
</dbReference>
<feature type="chain" id="PRO_5028304589" evidence="1">
    <location>
        <begin position="24"/>
        <end position="169"/>
    </location>
</feature>
<proteinExistence type="predicted"/>
<dbReference type="Proteomes" id="UP000515146">
    <property type="component" value="Unplaced"/>
</dbReference>
<name>A0A6P6YC50_DERPT</name>
<dbReference type="OrthoDB" id="10491552at2759"/>
<protein>
    <submittedName>
        <fullName evidence="3">Uncharacterized protein LOC113796912</fullName>
    </submittedName>
</protein>
<dbReference type="KEGG" id="dpte:113796912"/>
<keyword evidence="1" id="KW-0732">Signal</keyword>
<gene>
    <name evidence="3" type="primary">LOC113796912</name>
</gene>